<dbReference type="GO" id="GO:0003755">
    <property type="term" value="F:peptidyl-prolyl cis-trans isomerase activity"/>
    <property type="evidence" value="ECO:0007669"/>
    <property type="project" value="UniProtKB-EC"/>
</dbReference>
<evidence type="ECO:0000256" key="1">
    <source>
        <dbReference type="SAM" id="MobiDB-lite"/>
    </source>
</evidence>
<feature type="non-terminal residue" evidence="2">
    <location>
        <position position="445"/>
    </location>
</feature>
<accession>A0A6J4IE40</accession>
<dbReference type="EC" id="5.2.1.8" evidence="2"/>
<evidence type="ECO:0000313" key="2">
    <source>
        <dbReference type="EMBL" id="CAA9249837.1"/>
    </source>
</evidence>
<reference evidence="2" key="1">
    <citation type="submission" date="2020-02" db="EMBL/GenBank/DDBJ databases">
        <authorList>
            <person name="Meier V. D."/>
        </authorList>
    </citation>
    <scope>NUCLEOTIDE SEQUENCE</scope>
    <source>
        <strain evidence="2">AVDCRST_MAG04</strain>
    </source>
</reference>
<feature type="compositionally biased region" description="Low complexity" evidence="1">
    <location>
        <begin position="379"/>
        <end position="397"/>
    </location>
</feature>
<name>A0A6J4IE40_9PROT</name>
<protein>
    <submittedName>
        <fullName evidence="2">Cell division trigger factor</fullName>
        <ecNumber evidence="2">5.2.1.8</ecNumber>
    </submittedName>
</protein>
<dbReference type="GO" id="GO:0051301">
    <property type="term" value="P:cell division"/>
    <property type="evidence" value="ECO:0007669"/>
    <property type="project" value="UniProtKB-KW"/>
</dbReference>
<feature type="compositionally biased region" description="Basic and acidic residues" evidence="1">
    <location>
        <begin position="105"/>
        <end position="118"/>
    </location>
</feature>
<feature type="region of interest" description="Disordered" evidence="1">
    <location>
        <begin position="1"/>
        <end position="445"/>
    </location>
</feature>
<feature type="compositionally biased region" description="Basic residues" evidence="1">
    <location>
        <begin position="179"/>
        <end position="189"/>
    </location>
</feature>
<sequence length="445" mass="47930">AGDRGRERGAEAGLFCGGPRDRHHRRAREAPRPARQGTPLARFPSGQDPPAGRAAALRPVGDGRGAGKFGERRHPTGRVRPRPPPRAAAEDRAGELRRRHRPRIQGRDGGDARSADARFRRHRTGAAEGGAGRRADGQGAVRHRPAQPQAGRHHGRAPGRGGRDRRLRFRGPDGDGRRAGRALPRRLRQRHADRGGRRGLHPRLHRAARRHPSRRNPPGRCDLPGRVRGAGAGRQGGAVRGDVQGAQAPGPARDRRRDGHQPRLRERREAAGHRAGDAPAGVRLHGPHEDQARPARPAFRAGRLPGAPGDGGRRVQPDLATGRSRHEGREAGRGRQEQGRGHAARRVPRHRRTPHPPRPAAVGDRPHQQHRRFRRGAGPRHAPGGRALPRPGAAGDGVLPQNAASGRKPPIPHLRGEGRGFHAGTGQGDGAERGAGGTGNGRRRL</sequence>
<feature type="compositionally biased region" description="Gly residues" evidence="1">
    <location>
        <begin position="228"/>
        <end position="239"/>
    </location>
</feature>
<feature type="non-terminal residue" evidence="2">
    <location>
        <position position="1"/>
    </location>
</feature>
<feature type="compositionally biased region" description="Basic residues" evidence="1">
    <location>
        <begin position="141"/>
        <end position="169"/>
    </location>
</feature>
<keyword evidence="2" id="KW-0132">Cell division</keyword>
<feature type="compositionally biased region" description="Low complexity" evidence="1">
    <location>
        <begin position="294"/>
        <end position="307"/>
    </location>
</feature>
<feature type="compositionally biased region" description="Basic and acidic residues" evidence="1">
    <location>
        <begin position="324"/>
        <end position="340"/>
    </location>
</feature>
<organism evidence="2">
    <name type="scientific">uncultured Acetobacteraceae bacterium</name>
    <dbReference type="NCBI Taxonomy" id="169975"/>
    <lineage>
        <taxon>Bacteria</taxon>
        <taxon>Pseudomonadati</taxon>
        <taxon>Pseudomonadota</taxon>
        <taxon>Alphaproteobacteria</taxon>
        <taxon>Acetobacterales</taxon>
        <taxon>Acetobacteraceae</taxon>
        <taxon>environmental samples</taxon>
    </lineage>
</organism>
<gene>
    <name evidence="2" type="ORF">AVDCRST_MAG04-2101</name>
</gene>
<keyword evidence="2" id="KW-0413">Isomerase</keyword>
<dbReference type="AlphaFoldDB" id="A0A6J4IE40"/>
<feature type="compositionally biased region" description="Basic residues" evidence="1">
    <location>
        <begin position="197"/>
        <end position="214"/>
    </location>
</feature>
<keyword evidence="2" id="KW-0131">Cell cycle</keyword>
<feature type="compositionally biased region" description="Basic residues" evidence="1">
    <location>
        <begin position="368"/>
        <end position="378"/>
    </location>
</feature>
<feature type="compositionally biased region" description="Basic residues" evidence="1">
    <location>
        <begin position="342"/>
        <end position="355"/>
    </location>
</feature>
<proteinExistence type="predicted"/>
<dbReference type="EMBL" id="CADCTL010000139">
    <property type="protein sequence ID" value="CAA9249837.1"/>
    <property type="molecule type" value="Genomic_DNA"/>
</dbReference>
<feature type="compositionally biased region" description="Basic and acidic residues" evidence="1">
    <location>
        <begin position="252"/>
        <end position="276"/>
    </location>
</feature>
<feature type="compositionally biased region" description="Basic and acidic residues" evidence="1">
    <location>
        <begin position="1"/>
        <end position="10"/>
    </location>
</feature>
<feature type="compositionally biased region" description="Gly residues" evidence="1">
    <location>
        <begin position="421"/>
        <end position="445"/>
    </location>
</feature>